<organism evidence="1 2">
    <name type="scientific">Parapedobacter composti</name>
    <dbReference type="NCBI Taxonomy" id="623281"/>
    <lineage>
        <taxon>Bacteria</taxon>
        <taxon>Pseudomonadati</taxon>
        <taxon>Bacteroidota</taxon>
        <taxon>Sphingobacteriia</taxon>
        <taxon>Sphingobacteriales</taxon>
        <taxon>Sphingobacteriaceae</taxon>
        <taxon>Parapedobacter</taxon>
    </lineage>
</organism>
<protein>
    <recommendedName>
        <fullName evidence="3">DUF4625 domain-containing protein</fullName>
    </recommendedName>
</protein>
<dbReference type="EMBL" id="FOLL01000007">
    <property type="protein sequence ID" value="SFC25171.1"/>
    <property type="molecule type" value="Genomic_DNA"/>
</dbReference>
<accession>A0A1I1HMU5</accession>
<dbReference type="Pfam" id="PF15418">
    <property type="entry name" value="DUF4625"/>
    <property type="match status" value="1"/>
</dbReference>
<keyword evidence="2" id="KW-1185">Reference proteome</keyword>
<evidence type="ECO:0000313" key="2">
    <source>
        <dbReference type="Proteomes" id="UP000199577"/>
    </source>
</evidence>
<dbReference type="RefSeq" id="WP_090973278.1">
    <property type="nucleotide sequence ID" value="NZ_FOLL01000007.1"/>
</dbReference>
<dbReference type="STRING" id="623281.SAMN05421747_10712"/>
<dbReference type="Gene3D" id="2.60.40.4140">
    <property type="match status" value="1"/>
</dbReference>
<dbReference type="Proteomes" id="UP000199577">
    <property type="component" value="Unassembled WGS sequence"/>
</dbReference>
<sequence length="153" mass="17244">MKRIIIFFAMASLLSCGKDDGTTDTEYPVIDIAYADAFPVQCSTIQRGETFVFRAKFSDNVALGSFSLDVHDNFDHHTHSTEVNECDMEPVKTPVKPFVYINSFEIPGAPRIYEASVELTVPADVDPGDYHFMIRVTDREGWQTMRGLSIKIQ</sequence>
<evidence type="ECO:0000313" key="1">
    <source>
        <dbReference type="EMBL" id="SFC25171.1"/>
    </source>
</evidence>
<reference evidence="1 2" key="1">
    <citation type="submission" date="2016-10" db="EMBL/GenBank/DDBJ databases">
        <authorList>
            <person name="de Groot N.N."/>
        </authorList>
    </citation>
    <scope>NUCLEOTIDE SEQUENCE [LARGE SCALE GENOMIC DNA]</scope>
    <source>
        <strain evidence="1 2">DSM 22900</strain>
    </source>
</reference>
<name>A0A1I1HMU5_9SPHI</name>
<dbReference type="InterPro" id="IPR027829">
    <property type="entry name" value="DUF4625"/>
</dbReference>
<dbReference type="OrthoDB" id="670730at2"/>
<evidence type="ECO:0008006" key="3">
    <source>
        <dbReference type="Google" id="ProtNLM"/>
    </source>
</evidence>
<proteinExistence type="predicted"/>
<gene>
    <name evidence="1" type="ORF">SAMN05421747_10712</name>
</gene>
<dbReference type="PROSITE" id="PS51257">
    <property type="entry name" value="PROKAR_LIPOPROTEIN"/>
    <property type="match status" value="1"/>
</dbReference>
<dbReference type="AlphaFoldDB" id="A0A1I1HMU5"/>